<reference evidence="3" key="3">
    <citation type="submission" date="2016-03" db="UniProtKB">
        <authorList>
            <consortium name="EnsemblProtists"/>
        </authorList>
    </citation>
    <scope>IDENTIFICATION</scope>
</reference>
<dbReference type="AlphaFoldDB" id="L1IFG9"/>
<accession>L1IFG9</accession>
<name>L1IFG9_GUITC</name>
<dbReference type="KEGG" id="gtt:GUITHDRAFT_147120"/>
<keyword evidence="1" id="KW-0175">Coiled coil</keyword>
<keyword evidence="4" id="KW-1185">Reference proteome</keyword>
<proteinExistence type="predicted"/>
<protein>
    <submittedName>
        <fullName evidence="2 3">Uncharacterized protein</fullName>
    </submittedName>
</protein>
<evidence type="ECO:0000313" key="4">
    <source>
        <dbReference type="Proteomes" id="UP000011087"/>
    </source>
</evidence>
<sequence length="254" mass="28208">MAEESHAWTVDAASCPLEEIVYSPPCKYVGQLHPQTRMWHGHGKSVNSDSRQTIYGRWSDGVLVGPAVMVDSTETASSEGFRTRVLCIEMGGQHAQGLGVEMVEVGKCEEVAGKGSVAEGKCYFGEWSHGKKHGTGSTGKPFFDLNQVLSAKDLDASFVDQFQPESLVEFVNDQLVFTTQWLFHEQDDVAVLERTKKVVLEAIMAGRQAFQVAEKLIAEEKLEALLAESKQIREDLVETRNKERRCKRQALASM</sequence>
<feature type="coiled-coil region" evidence="1">
    <location>
        <begin position="215"/>
        <end position="242"/>
    </location>
</feature>
<organism evidence="2">
    <name type="scientific">Guillardia theta (strain CCMP2712)</name>
    <name type="common">Cryptophyte</name>
    <dbReference type="NCBI Taxonomy" id="905079"/>
    <lineage>
        <taxon>Eukaryota</taxon>
        <taxon>Cryptophyceae</taxon>
        <taxon>Pyrenomonadales</taxon>
        <taxon>Geminigeraceae</taxon>
        <taxon>Guillardia</taxon>
    </lineage>
</organism>
<dbReference type="GeneID" id="17291336"/>
<dbReference type="RefSeq" id="XP_005821580.1">
    <property type="nucleotide sequence ID" value="XM_005821523.1"/>
</dbReference>
<dbReference type="PaxDb" id="55529-EKX34600"/>
<evidence type="ECO:0000256" key="1">
    <source>
        <dbReference type="SAM" id="Coils"/>
    </source>
</evidence>
<gene>
    <name evidence="2" type="ORF">GUITHDRAFT_147120</name>
</gene>
<evidence type="ECO:0000313" key="2">
    <source>
        <dbReference type="EMBL" id="EKX34600.1"/>
    </source>
</evidence>
<evidence type="ECO:0000313" key="3">
    <source>
        <dbReference type="EnsemblProtists" id="EKX34600"/>
    </source>
</evidence>
<dbReference type="EMBL" id="JH993106">
    <property type="protein sequence ID" value="EKX34600.1"/>
    <property type="molecule type" value="Genomic_DNA"/>
</dbReference>
<dbReference type="EnsemblProtists" id="EKX34600">
    <property type="protein sequence ID" value="EKX34600"/>
    <property type="gene ID" value="GUITHDRAFT_147120"/>
</dbReference>
<dbReference type="HOGENOM" id="CLU_1095995_0_0_1"/>
<dbReference type="Proteomes" id="UP000011087">
    <property type="component" value="Unassembled WGS sequence"/>
</dbReference>
<dbReference type="SUPFAM" id="SSF82185">
    <property type="entry name" value="Histone H3 K4-specific methyltransferase SET7/9 N-terminal domain"/>
    <property type="match status" value="1"/>
</dbReference>
<reference evidence="2 4" key="1">
    <citation type="journal article" date="2012" name="Nature">
        <title>Algal genomes reveal evolutionary mosaicism and the fate of nucleomorphs.</title>
        <authorList>
            <consortium name="DOE Joint Genome Institute"/>
            <person name="Curtis B.A."/>
            <person name="Tanifuji G."/>
            <person name="Burki F."/>
            <person name="Gruber A."/>
            <person name="Irimia M."/>
            <person name="Maruyama S."/>
            <person name="Arias M.C."/>
            <person name="Ball S.G."/>
            <person name="Gile G.H."/>
            <person name="Hirakawa Y."/>
            <person name="Hopkins J.F."/>
            <person name="Kuo A."/>
            <person name="Rensing S.A."/>
            <person name="Schmutz J."/>
            <person name="Symeonidi A."/>
            <person name="Elias M."/>
            <person name="Eveleigh R.J."/>
            <person name="Herman E.K."/>
            <person name="Klute M.J."/>
            <person name="Nakayama T."/>
            <person name="Obornik M."/>
            <person name="Reyes-Prieto A."/>
            <person name="Armbrust E.V."/>
            <person name="Aves S.J."/>
            <person name="Beiko R.G."/>
            <person name="Coutinho P."/>
            <person name="Dacks J.B."/>
            <person name="Durnford D.G."/>
            <person name="Fast N.M."/>
            <person name="Green B.R."/>
            <person name="Grisdale C.J."/>
            <person name="Hempel F."/>
            <person name="Henrissat B."/>
            <person name="Hoppner M.P."/>
            <person name="Ishida K."/>
            <person name="Kim E."/>
            <person name="Koreny L."/>
            <person name="Kroth P.G."/>
            <person name="Liu Y."/>
            <person name="Malik S.B."/>
            <person name="Maier U.G."/>
            <person name="McRose D."/>
            <person name="Mock T."/>
            <person name="Neilson J.A."/>
            <person name="Onodera N.T."/>
            <person name="Poole A.M."/>
            <person name="Pritham E.J."/>
            <person name="Richards T.A."/>
            <person name="Rocap G."/>
            <person name="Roy S.W."/>
            <person name="Sarai C."/>
            <person name="Schaack S."/>
            <person name="Shirato S."/>
            <person name="Slamovits C.H."/>
            <person name="Spencer D.F."/>
            <person name="Suzuki S."/>
            <person name="Worden A.Z."/>
            <person name="Zauner S."/>
            <person name="Barry K."/>
            <person name="Bell C."/>
            <person name="Bharti A.K."/>
            <person name="Crow J.A."/>
            <person name="Grimwood J."/>
            <person name="Kramer R."/>
            <person name="Lindquist E."/>
            <person name="Lucas S."/>
            <person name="Salamov A."/>
            <person name="McFadden G.I."/>
            <person name="Lane C.E."/>
            <person name="Keeling P.J."/>
            <person name="Gray M.W."/>
            <person name="Grigoriev I.V."/>
            <person name="Archibald J.M."/>
        </authorList>
    </citation>
    <scope>NUCLEOTIDE SEQUENCE</scope>
    <source>
        <strain evidence="2 4">CCMP2712</strain>
    </source>
</reference>
<reference evidence="4" key="2">
    <citation type="submission" date="2012-11" db="EMBL/GenBank/DDBJ databases">
        <authorList>
            <person name="Kuo A."/>
            <person name="Curtis B.A."/>
            <person name="Tanifuji G."/>
            <person name="Burki F."/>
            <person name="Gruber A."/>
            <person name="Irimia M."/>
            <person name="Maruyama S."/>
            <person name="Arias M.C."/>
            <person name="Ball S.G."/>
            <person name="Gile G.H."/>
            <person name="Hirakawa Y."/>
            <person name="Hopkins J.F."/>
            <person name="Rensing S.A."/>
            <person name="Schmutz J."/>
            <person name="Symeonidi A."/>
            <person name="Elias M."/>
            <person name="Eveleigh R.J."/>
            <person name="Herman E.K."/>
            <person name="Klute M.J."/>
            <person name="Nakayama T."/>
            <person name="Obornik M."/>
            <person name="Reyes-Prieto A."/>
            <person name="Armbrust E.V."/>
            <person name="Aves S.J."/>
            <person name="Beiko R.G."/>
            <person name="Coutinho P."/>
            <person name="Dacks J.B."/>
            <person name="Durnford D.G."/>
            <person name="Fast N.M."/>
            <person name="Green B.R."/>
            <person name="Grisdale C."/>
            <person name="Hempe F."/>
            <person name="Henrissat B."/>
            <person name="Hoppner M.P."/>
            <person name="Ishida K.-I."/>
            <person name="Kim E."/>
            <person name="Koreny L."/>
            <person name="Kroth P.G."/>
            <person name="Liu Y."/>
            <person name="Malik S.-B."/>
            <person name="Maier U.G."/>
            <person name="McRose D."/>
            <person name="Mock T."/>
            <person name="Neilson J.A."/>
            <person name="Onodera N.T."/>
            <person name="Poole A.M."/>
            <person name="Pritham E.J."/>
            <person name="Richards T.A."/>
            <person name="Rocap G."/>
            <person name="Roy S.W."/>
            <person name="Sarai C."/>
            <person name="Schaack S."/>
            <person name="Shirato S."/>
            <person name="Slamovits C.H."/>
            <person name="Spencer D.F."/>
            <person name="Suzuki S."/>
            <person name="Worden A.Z."/>
            <person name="Zauner S."/>
            <person name="Barry K."/>
            <person name="Bell C."/>
            <person name="Bharti A.K."/>
            <person name="Crow J.A."/>
            <person name="Grimwood J."/>
            <person name="Kramer R."/>
            <person name="Lindquist E."/>
            <person name="Lucas S."/>
            <person name="Salamov A."/>
            <person name="McFadden G.I."/>
            <person name="Lane C.E."/>
            <person name="Keeling P.J."/>
            <person name="Gray M.W."/>
            <person name="Grigoriev I.V."/>
            <person name="Archibald J.M."/>
        </authorList>
    </citation>
    <scope>NUCLEOTIDE SEQUENCE</scope>
    <source>
        <strain evidence="4">CCMP2712</strain>
    </source>
</reference>